<dbReference type="GO" id="GO:1901982">
    <property type="term" value="F:maltose binding"/>
    <property type="evidence" value="ECO:0007669"/>
    <property type="project" value="TreeGrafter"/>
</dbReference>
<dbReference type="GO" id="GO:0042956">
    <property type="term" value="P:maltodextrin transmembrane transport"/>
    <property type="evidence" value="ECO:0007669"/>
    <property type="project" value="TreeGrafter"/>
</dbReference>
<dbReference type="GO" id="GO:0015768">
    <property type="term" value="P:maltose transport"/>
    <property type="evidence" value="ECO:0007669"/>
    <property type="project" value="TreeGrafter"/>
</dbReference>
<evidence type="ECO:0000256" key="3">
    <source>
        <dbReference type="ARBA" id="ARBA00022729"/>
    </source>
</evidence>
<feature type="non-terminal residue" evidence="4">
    <location>
        <position position="1"/>
    </location>
</feature>
<protein>
    <recommendedName>
        <fullName evidence="5">Extracellular solute-binding protein</fullName>
    </recommendedName>
</protein>
<keyword evidence="3" id="KW-0732">Signal</keyword>
<dbReference type="GO" id="GO:0055052">
    <property type="term" value="C:ATP-binding cassette (ABC) transporter complex, substrate-binding subunit-containing"/>
    <property type="evidence" value="ECO:0007669"/>
    <property type="project" value="TreeGrafter"/>
</dbReference>
<comment type="caution">
    <text evidence="4">The sequence shown here is derived from an EMBL/GenBank/DDBJ whole genome shotgun (WGS) entry which is preliminary data.</text>
</comment>
<keyword evidence="2" id="KW-0813">Transport</keyword>
<dbReference type="InterPro" id="IPR006059">
    <property type="entry name" value="SBP"/>
</dbReference>
<evidence type="ECO:0000256" key="2">
    <source>
        <dbReference type="ARBA" id="ARBA00022448"/>
    </source>
</evidence>
<comment type="similarity">
    <text evidence="1">Belongs to the bacterial solute-binding protein 1 family.</text>
</comment>
<proteinExistence type="inferred from homology"/>
<dbReference type="PANTHER" id="PTHR30061">
    <property type="entry name" value="MALTOSE-BINDING PERIPLASMIC PROTEIN"/>
    <property type="match status" value="1"/>
</dbReference>
<dbReference type="Pfam" id="PF13416">
    <property type="entry name" value="SBP_bac_8"/>
    <property type="match status" value="1"/>
</dbReference>
<dbReference type="SUPFAM" id="SSF53850">
    <property type="entry name" value="Periplasmic binding protein-like II"/>
    <property type="match status" value="1"/>
</dbReference>
<evidence type="ECO:0000313" key="4">
    <source>
        <dbReference type="EMBL" id="KKK91651.1"/>
    </source>
</evidence>
<dbReference type="Gene3D" id="3.40.190.10">
    <property type="entry name" value="Periplasmic binding protein-like II"/>
    <property type="match status" value="1"/>
</dbReference>
<gene>
    <name evidence="4" type="ORF">LCGC14_2710790</name>
</gene>
<reference evidence="4" key="1">
    <citation type="journal article" date="2015" name="Nature">
        <title>Complex archaea that bridge the gap between prokaryotes and eukaryotes.</title>
        <authorList>
            <person name="Spang A."/>
            <person name="Saw J.H."/>
            <person name="Jorgensen S.L."/>
            <person name="Zaremba-Niedzwiedzka K."/>
            <person name="Martijn J."/>
            <person name="Lind A.E."/>
            <person name="van Eijk R."/>
            <person name="Schleper C."/>
            <person name="Guy L."/>
            <person name="Ettema T.J."/>
        </authorList>
    </citation>
    <scope>NUCLEOTIDE SEQUENCE</scope>
</reference>
<dbReference type="PANTHER" id="PTHR30061:SF50">
    <property type="entry name" value="MALTOSE_MALTODEXTRIN-BINDING PERIPLASMIC PROTEIN"/>
    <property type="match status" value="1"/>
</dbReference>
<accession>A0A0F9C4N8</accession>
<evidence type="ECO:0008006" key="5">
    <source>
        <dbReference type="Google" id="ProtNLM"/>
    </source>
</evidence>
<dbReference type="EMBL" id="LAZR01048557">
    <property type="protein sequence ID" value="KKK91651.1"/>
    <property type="molecule type" value="Genomic_DNA"/>
</dbReference>
<name>A0A0F9C4N8_9ZZZZ</name>
<evidence type="ECO:0000256" key="1">
    <source>
        <dbReference type="ARBA" id="ARBA00008520"/>
    </source>
</evidence>
<sequence>AVLSKIGIKGEDIKTWGDFEEVCAKLKAQGILEYPISFGVRSWSWYLMALSMGSTLFDKNMESTFSDPDDPGYKSFAMLIDFYNKGLISPERVASPNPHPAFWAGQAAFHQAWQGSLAIANNPEKSKIAPNADYLLLPDKHFTWSLPAGLGISSYSKYPKAAEQFIEFMISEETQAYLFKTHGMFPALKSLFEKLGAEGQIEGYEVMAEQAKYLIPLPYNTPWYSEFNTEATNALVRAARGEQTVDQAIQTLAEYQRKVKKEYE</sequence>
<organism evidence="4">
    <name type="scientific">marine sediment metagenome</name>
    <dbReference type="NCBI Taxonomy" id="412755"/>
    <lineage>
        <taxon>unclassified sequences</taxon>
        <taxon>metagenomes</taxon>
        <taxon>ecological metagenomes</taxon>
    </lineage>
</organism>
<dbReference type="AlphaFoldDB" id="A0A0F9C4N8"/>